<dbReference type="AlphaFoldDB" id="A0A6A5GHF4"/>
<feature type="transmembrane region" description="Helical" evidence="1">
    <location>
        <begin position="389"/>
        <end position="416"/>
    </location>
</feature>
<dbReference type="GeneID" id="9805047"/>
<sequence length="597" mass="68746">MSSTAELQIINNATLLINDFLNTGRFSFDHLSTRLPVITELGSFIGTLQNEVPKEPRITEAFLNQEDLMCQLTDKMNRNWDVLKWTMSGNSMFAEVAQEAGTVTNFMLDAIRHPCGHSIGLFGDACNKMSPHMNGYKLITLLEQDSTNPLKVAMNADDYKRTDTFEKWRGILDGAMTHLLFLETFSNGMFWQQNMYGPENLKRKIERMNAKFDYARDEYKINYWPDTVQQMLFKVQNQNQSYGNLEKAKKIQTILRQVLTDDVFYIIVYDSCQGNSFHCNDNQHITSSCQDGSNIVIYRSKEWGNAEKGDVEKMKEDVEKCKEKTKEWIMRLGDLPKWIMTNHVKNSAFVGLIREDNNVQILSAGNFYQKSTGPGHWTNISLGNAEEKYFLIADIVSFLDIASFHIQTMSSIIICIHRLSTVIVENSNRFWKRWYLFCYLGIGVYSCLAAKLVMLPEISYDYESRVFLEPTIKDKSQIIVGFSLVYIVLIIIIGTVTLLKIRNRLLAHAHHNTFLLKKISKITVVNSCVYAVLVLRTVFSSTWNFKYRHELVMTIADVMIFSISYILIFLDSNIQILIKNAIIGNLEKSRVRDSRIS</sequence>
<dbReference type="InterPro" id="IPR007767">
    <property type="entry name" value="DUF684"/>
</dbReference>
<gene>
    <name evidence="2" type="ORF">GCK72_020553</name>
</gene>
<feature type="transmembrane region" description="Helical" evidence="1">
    <location>
        <begin position="519"/>
        <end position="539"/>
    </location>
</feature>
<dbReference type="PANTHER" id="PTHR31464">
    <property type="entry name" value="PROTEIN CBG01266"/>
    <property type="match status" value="1"/>
</dbReference>
<dbReference type="RefSeq" id="XP_003099400.2">
    <property type="nucleotide sequence ID" value="XM_003099352.2"/>
</dbReference>
<feature type="transmembrane region" description="Helical" evidence="1">
    <location>
        <begin position="551"/>
        <end position="570"/>
    </location>
</feature>
<evidence type="ECO:0000313" key="2">
    <source>
        <dbReference type="EMBL" id="KAF1753995.1"/>
    </source>
</evidence>
<dbReference type="EMBL" id="WUAV01000005">
    <property type="protein sequence ID" value="KAF1753995.1"/>
    <property type="molecule type" value="Genomic_DNA"/>
</dbReference>
<dbReference type="GO" id="GO:0004888">
    <property type="term" value="F:transmembrane signaling receptor activity"/>
    <property type="evidence" value="ECO:0007669"/>
    <property type="project" value="InterPro"/>
</dbReference>
<evidence type="ECO:0000256" key="1">
    <source>
        <dbReference type="SAM" id="Phobius"/>
    </source>
</evidence>
<accession>A0A6A5GHF4</accession>
<feature type="transmembrane region" description="Helical" evidence="1">
    <location>
        <begin position="436"/>
        <end position="458"/>
    </location>
</feature>
<organism evidence="2 3">
    <name type="scientific">Caenorhabditis remanei</name>
    <name type="common">Caenorhabditis vulgaris</name>
    <dbReference type="NCBI Taxonomy" id="31234"/>
    <lineage>
        <taxon>Eukaryota</taxon>
        <taxon>Metazoa</taxon>
        <taxon>Ecdysozoa</taxon>
        <taxon>Nematoda</taxon>
        <taxon>Chromadorea</taxon>
        <taxon>Rhabditida</taxon>
        <taxon>Rhabditina</taxon>
        <taxon>Rhabditomorpha</taxon>
        <taxon>Rhabditoidea</taxon>
        <taxon>Rhabditidae</taxon>
        <taxon>Peloderinae</taxon>
        <taxon>Caenorhabditis</taxon>
    </lineage>
</organism>
<keyword evidence="1" id="KW-0812">Transmembrane</keyword>
<comment type="caution">
    <text evidence="2">The sequence shown here is derived from an EMBL/GenBank/DDBJ whole genome shotgun (WGS) entry which is preliminary data.</text>
</comment>
<evidence type="ECO:0000313" key="3">
    <source>
        <dbReference type="Proteomes" id="UP000483820"/>
    </source>
</evidence>
<dbReference type="KEGG" id="crq:GCK72_020553"/>
<keyword evidence="1" id="KW-0472">Membrane</keyword>
<dbReference type="GO" id="GO:0016020">
    <property type="term" value="C:membrane"/>
    <property type="evidence" value="ECO:0007669"/>
    <property type="project" value="UniProtKB-SubCell"/>
</dbReference>
<name>A0A6A5GHF4_CAERE</name>
<dbReference type="GO" id="GO:0007606">
    <property type="term" value="P:sensory perception of chemical stimulus"/>
    <property type="evidence" value="ECO:0007669"/>
    <property type="project" value="UniProtKB-UniRule"/>
</dbReference>
<feature type="transmembrane region" description="Helical" evidence="1">
    <location>
        <begin position="478"/>
        <end position="499"/>
    </location>
</feature>
<dbReference type="Pfam" id="PF05075">
    <property type="entry name" value="DUF684"/>
    <property type="match status" value="1"/>
</dbReference>
<protein>
    <submittedName>
        <fullName evidence="2">Uncharacterized protein</fullName>
    </submittedName>
</protein>
<reference evidence="2 3" key="1">
    <citation type="submission" date="2019-12" db="EMBL/GenBank/DDBJ databases">
        <title>Chromosome-level assembly of the Caenorhabditis remanei genome.</title>
        <authorList>
            <person name="Teterina A.A."/>
            <person name="Willis J.H."/>
            <person name="Phillips P.C."/>
        </authorList>
    </citation>
    <scope>NUCLEOTIDE SEQUENCE [LARGE SCALE GENOMIC DNA]</scope>
    <source>
        <strain evidence="2 3">PX506</strain>
        <tissue evidence="2">Whole organism</tissue>
    </source>
</reference>
<dbReference type="Proteomes" id="UP000483820">
    <property type="component" value="Chromosome V"/>
</dbReference>
<dbReference type="CTD" id="9805047"/>
<dbReference type="PANTHER" id="PTHR31464:SF4">
    <property type="entry name" value="DUF4242 DOMAIN-CONTAINING PROTEIN-RELATED"/>
    <property type="match status" value="1"/>
</dbReference>
<proteinExistence type="predicted"/>
<keyword evidence="1" id="KW-1133">Transmembrane helix</keyword>